<dbReference type="EMBL" id="HBIB01023931">
    <property type="protein sequence ID" value="CAE0253435.1"/>
    <property type="molecule type" value="Transcribed_RNA"/>
</dbReference>
<dbReference type="AlphaFoldDB" id="A0A7S3DCX8"/>
<evidence type="ECO:0000313" key="3">
    <source>
        <dbReference type="EMBL" id="CAE0253436.1"/>
    </source>
</evidence>
<feature type="region of interest" description="Disordered" evidence="1">
    <location>
        <begin position="22"/>
        <end position="63"/>
    </location>
</feature>
<reference evidence="3" key="1">
    <citation type="submission" date="2021-01" db="EMBL/GenBank/DDBJ databases">
        <authorList>
            <person name="Corre E."/>
            <person name="Pelletier E."/>
            <person name="Niang G."/>
            <person name="Scheremetjew M."/>
            <person name="Finn R."/>
            <person name="Kale V."/>
            <person name="Holt S."/>
            <person name="Cochrane G."/>
            <person name="Meng A."/>
            <person name="Brown T."/>
            <person name="Cohen L."/>
        </authorList>
    </citation>
    <scope>NUCLEOTIDE SEQUENCE</scope>
    <source>
        <strain evidence="3">NIES-2562</strain>
    </source>
</reference>
<protein>
    <submittedName>
        <fullName evidence="3">Uncharacterized protein</fullName>
    </submittedName>
</protein>
<name>A0A7S3DCX8_9EUKA</name>
<feature type="compositionally biased region" description="Polar residues" evidence="1">
    <location>
        <begin position="23"/>
        <end position="62"/>
    </location>
</feature>
<gene>
    <name evidence="2" type="ORF">PBIL07802_LOCUS15670</name>
    <name evidence="3" type="ORF">PBIL07802_LOCUS15671</name>
</gene>
<sequence>MFRVSLGRSLCGLCGTRAPRVPFSSSSSVNAPPTNTNVSSSPFASIQRRQQDQSIPFVSTGSPPYRTGFPSDTDLSVEKYDLETSPLCDREMLVRHLYNQHFDVGIQSKRQREEGKDVFLPHDPRLGNFADAKHLSRHWERLGFRAPERFWEHVQKHLKCNHVEQYDSVCDTWSSATIMEYPTWTPELLDRLNTLHLNKSEFLRFMDAWAWIESHDQMPSGTQTIQTDRERAQECLQHVLEEQEQITCNTTFQLASRQPYLSLIVLNALVTRSLIRSNEDPSRLWPRVFAKFLKRPSQNTWVPLDANTMSLPWLCHGPRVSMKQVRRVHEQAQRWEKQMDLFLSLYPRQRRGPISPSSSSSSLSLSPPRSNIWTVDNRTWSLYLRLLDLPTQVRLSGLDLDVWRQRTFGYHTNGRILEVHPERLRALLQVHMHMREMCMTDWTPWFHNRPIQQMRSFSSSHINTNANTSANTNTNDSTNTNINTSMRRVRPLSAPFCRVRPYACWEDYERLQYTIEAMMIEMLDVEKRDSNRTEIRTYLQALFDVPFQHLADPFVFTDPSPFVITYRPTHLADTVSFYGEGRLALGNWTDCQHALFHDADAIVWRREDVERFRACLDMPPLDEGRS</sequence>
<accession>A0A7S3DCX8</accession>
<dbReference type="EMBL" id="HBIB01023932">
    <property type="protein sequence ID" value="CAE0253436.1"/>
    <property type="molecule type" value="Transcribed_RNA"/>
</dbReference>
<evidence type="ECO:0000313" key="2">
    <source>
        <dbReference type="EMBL" id="CAE0253435.1"/>
    </source>
</evidence>
<evidence type="ECO:0000256" key="1">
    <source>
        <dbReference type="SAM" id="MobiDB-lite"/>
    </source>
</evidence>
<organism evidence="3">
    <name type="scientific">Palpitomonas bilix</name>
    <dbReference type="NCBI Taxonomy" id="652834"/>
    <lineage>
        <taxon>Eukaryota</taxon>
        <taxon>Eukaryota incertae sedis</taxon>
    </lineage>
</organism>
<proteinExistence type="predicted"/>